<evidence type="ECO:0000256" key="1">
    <source>
        <dbReference type="SAM" id="MobiDB-lite"/>
    </source>
</evidence>
<name>A0A0N5CDT6_STREA</name>
<accession>A0A0N5CDT6</accession>
<dbReference type="WBParaSite" id="SPAL_0001603000.1">
    <property type="protein sequence ID" value="SPAL_0001603000.1"/>
    <property type="gene ID" value="SPAL_0001603000"/>
</dbReference>
<dbReference type="AlphaFoldDB" id="A0A0N5CDT6"/>
<protein>
    <submittedName>
        <fullName evidence="3">Uncharacterized protein</fullName>
    </submittedName>
</protein>
<proteinExistence type="predicted"/>
<dbReference type="Proteomes" id="UP000046392">
    <property type="component" value="Unplaced"/>
</dbReference>
<keyword evidence="2" id="KW-1185">Reference proteome</keyword>
<feature type="compositionally biased region" description="Basic and acidic residues" evidence="1">
    <location>
        <begin position="19"/>
        <end position="28"/>
    </location>
</feature>
<organism evidence="2 3">
    <name type="scientific">Strongyloides papillosus</name>
    <name type="common">Intestinal threadworm</name>
    <dbReference type="NCBI Taxonomy" id="174720"/>
    <lineage>
        <taxon>Eukaryota</taxon>
        <taxon>Metazoa</taxon>
        <taxon>Ecdysozoa</taxon>
        <taxon>Nematoda</taxon>
        <taxon>Chromadorea</taxon>
        <taxon>Rhabditida</taxon>
        <taxon>Tylenchina</taxon>
        <taxon>Panagrolaimomorpha</taxon>
        <taxon>Strongyloidoidea</taxon>
        <taxon>Strongyloididae</taxon>
        <taxon>Strongyloides</taxon>
    </lineage>
</organism>
<feature type="compositionally biased region" description="Polar residues" evidence="1">
    <location>
        <begin position="53"/>
        <end position="64"/>
    </location>
</feature>
<evidence type="ECO:0000313" key="2">
    <source>
        <dbReference type="Proteomes" id="UP000046392"/>
    </source>
</evidence>
<sequence length="180" mass="20360">MSEGGRKWNTSQGSFRHRVTSESQEKKSTPINPAFMPSIAISIESDDRHALSRTPSIENPSTDGQPKLIIPSTMPRLHRLTTSQRRNKFMQRTTTLSSEYYQTSHDDEHFHGPPHILEDLEHHSHSSRSSSNSSSIGKLNRPPLLPDGTAPSPFLLQPPDMFKTNLLLLERPPHKQVMVH</sequence>
<feature type="compositionally biased region" description="Basic and acidic residues" evidence="1">
    <location>
        <begin position="104"/>
        <end position="124"/>
    </location>
</feature>
<feature type="region of interest" description="Disordered" evidence="1">
    <location>
        <begin position="1"/>
        <end position="157"/>
    </location>
</feature>
<evidence type="ECO:0000313" key="3">
    <source>
        <dbReference type="WBParaSite" id="SPAL_0001603000.1"/>
    </source>
</evidence>
<reference evidence="3" key="1">
    <citation type="submission" date="2017-02" db="UniProtKB">
        <authorList>
            <consortium name="WormBaseParasite"/>
        </authorList>
    </citation>
    <scope>IDENTIFICATION</scope>
</reference>
<feature type="compositionally biased region" description="Polar residues" evidence="1">
    <location>
        <begin position="80"/>
        <end position="103"/>
    </location>
</feature>